<evidence type="ECO:0000256" key="2">
    <source>
        <dbReference type="ARBA" id="ARBA00009726"/>
    </source>
</evidence>
<feature type="domain" description="ABC transporter" evidence="13">
    <location>
        <begin position="1038"/>
        <end position="1272"/>
    </location>
</feature>
<keyword evidence="10 12" id="KW-0472">Membrane</keyword>
<dbReference type="InterPro" id="IPR003439">
    <property type="entry name" value="ABC_transporter-like_ATP-bd"/>
</dbReference>
<keyword evidence="5 12" id="KW-0812">Transmembrane</keyword>
<dbReference type="InterPro" id="IPR017871">
    <property type="entry name" value="ABC_transporter-like_CS"/>
</dbReference>
<comment type="subcellular location">
    <subcellularLocation>
        <location evidence="1">Membrane</location>
        <topology evidence="1">Multi-pass membrane protein</topology>
    </subcellularLocation>
</comment>
<dbReference type="FunFam" id="1.20.1560.10:FF:000003">
    <property type="entry name" value="ABC transporter C family member 10"/>
    <property type="match status" value="1"/>
</dbReference>
<keyword evidence="9 12" id="KW-1133">Transmembrane helix</keyword>
<evidence type="ECO:0000256" key="11">
    <source>
        <dbReference type="SAM" id="MobiDB-lite"/>
    </source>
</evidence>
<keyword evidence="3" id="KW-0813">Transport</keyword>
<dbReference type="EMBL" id="CM035428">
    <property type="protein sequence ID" value="KAH7302593.1"/>
    <property type="molecule type" value="Genomic_DNA"/>
</dbReference>
<dbReference type="GO" id="GO:0005524">
    <property type="term" value="F:ATP binding"/>
    <property type="evidence" value="ECO:0007669"/>
    <property type="project" value="UniProtKB-KW"/>
</dbReference>
<feature type="transmembrane region" description="Helical" evidence="12">
    <location>
        <begin position="946"/>
        <end position="966"/>
    </location>
</feature>
<evidence type="ECO:0000256" key="1">
    <source>
        <dbReference type="ARBA" id="ARBA00004141"/>
    </source>
</evidence>
<dbReference type="PANTHER" id="PTHR24223:SF108">
    <property type="entry name" value="ABC TRANSPORTER C FAMILY MEMBER 8"/>
    <property type="match status" value="1"/>
</dbReference>
<protein>
    <submittedName>
        <fullName evidence="15">Uncharacterized protein</fullName>
    </submittedName>
</protein>
<evidence type="ECO:0000256" key="4">
    <source>
        <dbReference type="ARBA" id="ARBA00022528"/>
    </source>
</evidence>
<dbReference type="InterPro" id="IPR011527">
    <property type="entry name" value="ABC1_TM_dom"/>
</dbReference>
<dbReference type="SMART" id="SM00382">
    <property type="entry name" value="AAA"/>
    <property type="match status" value="2"/>
</dbReference>
<keyword evidence="4" id="KW-0150">Chloroplast</keyword>
<dbReference type="InterPro" id="IPR003593">
    <property type="entry name" value="AAA+_ATPase"/>
</dbReference>
<feature type="domain" description="ABC transmembrane type-1" evidence="14">
    <location>
        <begin position="727"/>
        <end position="988"/>
    </location>
</feature>
<evidence type="ECO:0000256" key="5">
    <source>
        <dbReference type="ARBA" id="ARBA00022692"/>
    </source>
</evidence>
<dbReference type="EMBL" id="CM035428">
    <property type="protein sequence ID" value="KAH7302592.1"/>
    <property type="molecule type" value="Genomic_DNA"/>
</dbReference>
<dbReference type="FunFam" id="3.40.50.300:FF:000508">
    <property type="entry name" value="ABC transporter C family member 5"/>
    <property type="match status" value="1"/>
</dbReference>
<dbReference type="InterPro" id="IPR044726">
    <property type="entry name" value="ABCC_6TM_D2"/>
</dbReference>
<comment type="similarity">
    <text evidence="2">Belongs to the ABC transporter superfamily. ABCC family. Conjugate transporter (TC 3.A.1.208) subfamily.</text>
</comment>
<feature type="transmembrane region" description="Helical" evidence="12">
    <location>
        <begin position="978"/>
        <end position="1004"/>
    </location>
</feature>
<dbReference type="OrthoDB" id="6500128at2759"/>
<dbReference type="InterPro" id="IPR036640">
    <property type="entry name" value="ABC1_TM_sf"/>
</dbReference>
<dbReference type="FunFam" id="3.40.50.300:FF:000169">
    <property type="entry name" value="ABC transporter C family member 3"/>
    <property type="match status" value="1"/>
</dbReference>
<name>A0A8T2S4K8_CERRI</name>
<dbReference type="PROSITE" id="PS00211">
    <property type="entry name" value="ABC_TRANSPORTER_1"/>
    <property type="match status" value="1"/>
</dbReference>
<gene>
    <name evidence="15" type="ORF">KP509_23G078900</name>
</gene>
<proteinExistence type="inferred from homology"/>
<reference evidence="15 16" key="1">
    <citation type="submission" date="2021-08" db="EMBL/GenBank/DDBJ databases">
        <title>WGS assembly of Ceratopteris richardii.</title>
        <authorList>
            <person name="Marchant D.B."/>
            <person name="Chen G."/>
            <person name="Jenkins J."/>
            <person name="Shu S."/>
            <person name="Leebens-Mack J."/>
            <person name="Grimwood J."/>
            <person name="Schmutz J."/>
            <person name="Soltis P."/>
            <person name="Soltis D."/>
            <person name="Chen Z.-H."/>
        </authorList>
    </citation>
    <scope>NUCLEOTIDE SEQUENCE [LARGE SCALE GENOMIC DNA]</scope>
    <source>
        <strain evidence="15">Whitten #5841</strain>
        <tissue evidence="15">Leaf</tissue>
    </source>
</reference>
<dbReference type="Gene3D" id="3.40.50.300">
    <property type="entry name" value="P-loop containing nucleotide triphosphate hydrolases"/>
    <property type="match status" value="2"/>
</dbReference>
<feature type="transmembrane region" description="Helical" evidence="12">
    <location>
        <begin position="104"/>
        <end position="129"/>
    </location>
</feature>
<dbReference type="Pfam" id="PF00005">
    <property type="entry name" value="ABC_tran"/>
    <property type="match status" value="2"/>
</dbReference>
<dbReference type="PANTHER" id="PTHR24223">
    <property type="entry name" value="ATP-BINDING CASSETTE SUB-FAMILY C"/>
    <property type="match status" value="1"/>
</dbReference>
<dbReference type="InterPro" id="IPR044746">
    <property type="entry name" value="ABCC_6TM_D1"/>
</dbReference>
<keyword evidence="16" id="KW-1185">Reference proteome</keyword>
<evidence type="ECO:0000313" key="15">
    <source>
        <dbReference type="EMBL" id="KAH7302593.1"/>
    </source>
</evidence>
<evidence type="ECO:0000256" key="9">
    <source>
        <dbReference type="ARBA" id="ARBA00022989"/>
    </source>
</evidence>
<evidence type="ECO:0000256" key="12">
    <source>
        <dbReference type="SAM" id="Phobius"/>
    </source>
</evidence>
<dbReference type="GO" id="GO:0140359">
    <property type="term" value="F:ABC-type transporter activity"/>
    <property type="evidence" value="ECO:0007669"/>
    <property type="project" value="InterPro"/>
</dbReference>
<dbReference type="Pfam" id="PF00664">
    <property type="entry name" value="ABC_membrane"/>
    <property type="match status" value="2"/>
</dbReference>
<feature type="transmembrane region" description="Helical" evidence="12">
    <location>
        <begin position="330"/>
        <end position="352"/>
    </location>
</feature>
<feature type="transmembrane region" description="Helical" evidence="12">
    <location>
        <begin position="722"/>
        <end position="749"/>
    </location>
</feature>
<dbReference type="CDD" id="cd18579">
    <property type="entry name" value="ABC_6TM_ABCC_D1"/>
    <property type="match status" value="1"/>
</dbReference>
<keyword evidence="8" id="KW-0067">ATP-binding</keyword>
<dbReference type="PROSITE" id="PS50893">
    <property type="entry name" value="ABC_TRANSPORTER_2"/>
    <property type="match status" value="2"/>
</dbReference>
<evidence type="ECO:0000256" key="7">
    <source>
        <dbReference type="ARBA" id="ARBA00022741"/>
    </source>
</evidence>
<feature type="region of interest" description="Disordered" evidence="11">
    <location>
        <begin position="654"/>
        <end position="691"/>
    </location>
</feature>
<dbReference type="InterPro" id="IPR027417">
    <property type="entry name" value="P-loop_NTPase"/>
</dbReference>
<feature type="domain" description="ABC transporter" evidence="13">
    <location>
        <begin position="420"/>
        <end position="643"/>
    </location>
</feature>
<evidence type="ECO:0000259" key="14">
    <source>
        <dbReference type="PROSITE" id="PS50929"/>
    </source>
</evidence>
<feature type="transmembrane region" description="Helical" evidence="12">
    <location>
        <begin position="761"/>
        <end position="788"/>
    </location>
</feature>
<dbReference type="Gene3D" id="1.20.1560.10">
    <property type="entry name" value="ABC transporter type 1, transmembrane domain"/>
    <property type="match status" value="2"/>
</dbReference>
<dbReference type="Proteomes" id="UP000825935">
    <property type="component" value="Chromosome 23"/>
</dbReference>
<dbReference type="GO" id="GO:0016020">
    <property type="term" value="C:membrane"/>
    <property type="evidence" value="ECO:0007669"/>
    <property type="project" value="UniProtKB-SubCell"/>
</dbReference>
<evidence type="ECO:0000256" key="10">
    <source>
        <dbReference type="ARBA" id="ARBA00023136"/>
    </source>
</evidence>
<keyword evidence="6" id="KW-0677">Repeat</keyword>
<dbReference type="SUPFAM" id="SSF90123">
    <property type="entry name" value="ABC transporter transmembrane region"/>
    <property type="match status" value="2"/>
</dbReference>
<feature type="transmembrane region" description="Helical" evidence="12">
    <location>
        <begin position="228"/>
        <end position="259"/>
    </location>
</feature>
<evidence type="ECO:0000256" key="6">
    <source>
        <dbReference type="ARBA" id="ARBA00022737"/>
    </source>
</evidence>
<dbReference type="GO" id="GO:0016887">
    <property type="term" value="F:ATP hydrolysis activity"/>
    <property type="evidence" value="ECO:0007669"/>
    <property type="project" value="InterPro"/>
</dbReference>
<dbReference type="InterPro" id="IPR050173">
    <property type="entry name" value="ABC_transporter_C-like"/>
</dbReference>
<accession>A0A8T2S4K8</accession>
<dbReference type="CDD" id="cd18580">
    <property type="entry name" value="ABC_6TM_ABCC_D2"/>
    <property type="match status" value="1"/>
</dbReference>
<evidence type="ECO:0000256" key="8">
    <source>
        <dbReference type="ARBA" id="ARBA00022840"/>
    </source>
</evidence>
<keyword evidence="7" id="KW-0547">Nucleotide-binding</keyword>
<feature type="domain" description="ABC transmembrane type-1" evidence="14">
    <location>
        <begin position="105"/>
        <end position="385"/>
    </location>
</feature>
<dbReference type="CDD" id="cd03244">
    <property type="entry name" value="ABCC_MRP_domain2"/>
    <property type="match status" value="1"/>
</dbReference>
<dbReference type="OMA" id="MEMGSPQ"/>
<keyword evidence="4" id="KW-0934">Plastid</keyword>
<feature type="compositionally biased region" description="Basic and acidic residues" evidence="11">
    <location>
        <begin position="661"/>
        <end position="690"/>
    </location>
</feature>
<dbReference type="FunFam" id="1.20.1560.10:FF:000002">
    <property type="entry name" value="ABC transporter C family member 5"/>
    <property type="match status" value="1"/>
</dbReference>
<dbReference type="SUPFAM" id="SSF52540">
    <property type="entry name" value="P-loop containing nucleoside triphosphate hydrolases"/>
    <property type="match status" value="2"/>
</dbReference>
<sequence length="1288" mass="142730">MAPSQSSNNDALKVPLLRGEDAQAAPPDYLANANWLSYLFFYYTLPLIKLGNSQAIAVKDIPTCPADCRSEVLISRFHTILRAQRNSGKLSIRKALWQCLLKDILITGFCALLKGIGILSGPIFIYFFVEYATGTVRFQHEGIVLVVALSVVKITENLANRHWYFGVRVLGSKAQSIMMAAVHQKEFTISSAGRQHYTSGEIVNLVSVDGYRLCELAWKLHWGWLMPFVLLGALAIAYVVVGIALLPALAIIIIVLVGFSPLIKSMQQAQGAFMDKQDLRMRATTEILQGMKVVKLQAWEEKFNAYIQEMRSGELKYLAETQIKRMTITVVYWLLPTILTCVVFITCLLLNIPITSVVLFTVLATFRIVQDPVRMSPEVFAALIQGHISLVRLEKFLQEEDLPEGSFLENNQRAYSSYPIRVQNASLSWQPKGLQPTLQGLNIVVKQGEKVAICGSVGSGKSSFLLGLLGEMPKLSGSIELCGRVAYVPQSAWIQTMTVRDNILFGKVMDKVAYKKAVRSCALDQDIKSFSHGDLTEIGERGTNLSGGQKQRIQIARAVYNDADVYLLDDPFSAVDAQTSAHLFHECVMGALKDKTVILVTHQMEYLPLMDTILVMQDGEIKQAGSYDDLLSSGPEFQKLIQAHKEALHTVVDDENGSIERPTKGGDSHGHYERSQRRLSREESLGEMGKENQCTQLVQEEEVVAGKVGLKPYADYINIPGIWFIAIALVVCQVVFSGVQLFSNLWLALDISRTNLASQKLIWVYSALCLASFGIFALRTTLVVAGGLKASESFLNKLMVSIMKAPMSFFDATPSGRILNRVSTDMSVIDLDIPIAIASLIGTSMDVLSVVVVSCIVRWEMIIIIVPALAAVQFFQSYQSAAGRELNRTNATTKAPIVNKCAETLTGCATIRAFRQSERFKKQLLELIDRDLSAYLYKYAALEWQVLHIDLSCTLVLIVAACLVVIQRNTSGGFTGLAITYALSLNNSAVLCCVWQGFLSIFVVSIERVRQYLDIPSEAPAVIEDNRPPAQWPHKGDVHLEDLLIRYREHSPLVLKGITCTFYGGQKVGVVGRTGSGKTTLISALFRLVEPAGGKIIIDGIDICSIGLHDLRFRLGIIPQEPVLFQGSIRTNFDPLNQYNDLQIWEAMRKCKLADVVEKMPLQLESPVSDGGENWSAGQRQLFCLGRVMLKQSQVLVLDEATASIDSATDVFLQKVIREEFSMCTVITVAHRIPTIIDSDMVLTLSDGKVIEFDNPKKLVEQRTSLFSRLVAEYWAQAGQNVNSEEKT</sequence>
<comment type="caution">
    <text evidence="15">The sequence shown here is derived from an EMBL/GenBank/DDBJ whole genome shotgun (WGS) entry which is preliminary data.</text>
</comment>
<dbReference type="CDD" id="cd03250">
    <property type="entry name" value="ABCC_MRP_domain1"/>
    <property type="match status" value="1"/>
</dbReference>
<organism evidence="15 16">
    <name type="scientific">Ceratopteris richardii</name>
    <name type="common">Triangle waterfern</name>
    <dbReference type="NCBI Taxonomy" id="49495"/>
    <lineage>
        <taxon>Eukaryota</taxon>
        <taxon>Viridiplantae</taxon>
        <taxon>Streptophyta</taxon>
        <taxon>Embryophyta</taxon>
        <taxon>Tracheophyta</taxon>
        <taxon>Polypodiopsida</taxon>
        <taxon>Polypodiidae</taxon>
        <taxon>Polypodiales</taxon>
        <taxon>Pteridineae</taxon>
        <taxon>Pteridaceae</taxon>
        <taxon>Parkerioideae</taxon>
        <taxon>Ceratopteris</taxon>
    </lineage>
</organism>
<dbReference type="PROSITE" id="PS50929">
    <property type="entry name" value="ABC_TM1F"/>
    <property type="match status" value="2"/>
</dbReference>
<evidence type="ECO:0000256" key="3">
    <source>
        <dbReference type="ARBA" id="ARBA00022448"/>
    </source>
</evidence>
<evidence type="ECO:0000313" key="16">
    <source>
        <dbReference type="Proteomes" id="UP000825935"/>
    </source>
</evidence>
<evidence type="ECO:0000259" key="13">
    <source>
        <dbReference type="PROSITE" id="PS50893"/>
    </source>
</evidence>
<feature type="transmembrane region" description="Helical" evidence="12">
    <location>
        <begin position="833"/>
        <end position="857"/>
    </location>
</feature>